<organism evidence="17 18">
    <name type="scientific">Dimorphilus gyrociliatus</name>
    <dbReference type="NCBI Taxonomy" id="2664684"/>
    <lineage>
        <taxon>Eukaryota</taxon>
        <taxon>Metazoa</taxon>
        <taxon>Spiralia</taxon>
        <taxon>Lophotrochozoa</taxon>
        <taxon>Annelida</taxon>
        <taxon>Polychaeta</taxon>
        <taxon>Polychaeta incertae sedis</taxon>
        <taxon>Dinophilidae</taxon>
        <taxon>Dimorphilus</taxon>
    </lineage>
</organism>
<dbReference type="InterPro" id="IPR011009">
    <property type="entry name" value="Kinase-like_dom_sf"/>
</dbReference>
<evidence type="ECO:0000256" key="8">
    <source>
        <dbReference type="ARBA" id="ARBA00023136"/>
    </source>
</evidence>
<evidence type="ECO:0000259" key="15">
    <source>
        <dbReference type="PROSITE" id="PS50011"/>
    </source>
</evidence>
<dbReference type="GO" id="GO:0005524">
    <property type="term" value="F:ATP binding"/>
    <property type="evidence" value="ECO:0007669"/>
    <property type="project" value="InterPro"/>
</dbReference>
<evidence type="ECO:0000256" key="9">
    <source>
        <dbReference type="ARBA" id="ARBA00023170"/>
    </source>
</evidence>
<evidence type="ECO:0000256" key="6">
    <source>
        <dbReference type="ARBA" id="ARBA00022989"/>
    </source>
</evidence>
<dbReference type="OrthoDB" id="1890790at2759"/>
<dbReference type="Pfam" id="PF07701">
    <property type="entry name" value="HNOBA"/>
    <property type="match status" value="1"/>
</dbReference>
<dbReference type="PANTHER" id="PTHR11920:SF501">
    <property type="entry name" value="GUANYLATE CYCLASE 32E"/>
    <property type="match status" value="1"/>
</dbReference>
<evidence type="ECO:0000256" key="11">
    <source>
        <dbReference type="ARBA" id="ARBA00023239"/>
    </source>
</evidence>
<dbReference type="Gene3D" id="1.10.510.10">
    <property type="entry name" value="Transferase(Phosphotransferase) domain 1"/>
    <property type="match status" value="1"/>
</dbReference>
<dbReference type="Gene3D" id="3.40.50.2300">
    <property type="match status" value="2"/>
</dbReference>
<keyword evidence="9" id="KW-0675">Receptor</keyword>
<dbReference type="PRINTS" id="PR00255">
    <property type="entry name" value="NATPEPTIDER"/>
</dbReference>
<evidence type="ECO:0000313" key="18">
    <source>
        <dbReference type="Proteomes" id="UP000549394"/>
    </source>
</evidence>
<evidence type="ECO:0000256" key="12">
    <source>
        <dbReference type="ARBA" id="ARBA00023293"/>
    </source>
</evidence>
<comment type="caution">
    <text evidence="17">The sequence shown here is derived from an EMBL/GenBank/DDBJ whole genome shotgun (WGS) entry which is preliminary data.</text>
</comment>
<accession>A0A7I8WAC8</accession>
<keyword evidence="6" id="KW-1133">Transmembrane helix</keyword>
<evidence type="ECO:0000256" key="5">
    <source>
        <dbReference type="ARBA" id="ARBA00022741"/>
    </source>
</evidence>
<comment type="catalytic activity">
    <reaction evidence="14">
        <text>GTP = 3',5'-cyclic GMP + diphosphate</text>
        <dbReference type="Rhea" id="RHEA:13665"/>
        <dbReference type="ChEBI" id="CHEBI:33019"/>
        <dbReference type="ChEBI" id="CHEBI:37565"/>
        <dbReference type="ChEBI" id="CHEBI:57746"/>
        <dbReference type="EC" id="4.6.1.2"/>
    </reaction>
</comment>
<dbReference type="CDD" id="cd07302">
    <property type="entry name" value="CHD"/>
    <property type="match status" value="1"/>
</dbReference>
<dbReference type="SMART" id="SM00044">
    <property type="entry name" value="CYCc"/>
    <property type="match status" value="1"/>
</dbReference>
<feature type="domain" description="Protein kinase" evidence="15">
    <location>
        <begin position="462"/>
        <end position="749"/>
    </location>
</feature>
<keyword evidence="7" id="KW-0342">GTP-binding</keyword>
<proteinExistence type="inferred from homology"/>
<dbReference type="InterPro" id="IPR011645">
    <property type="entry name" value="HNOB_dom_associated"/>
</dbReference>
<evidence type="ECO:0000256" key="2">
    <source>
        <dbReference type="ARBA" id="ARBA00012202"/>
    </source>
</evidence>
<keyword evidence="8" id="KW-0472">Membrane</keyword>
<evidence type="ECO:0000256" key="3">
    <source>
        <dbReference type="ARBA" id="ARBA00022692"/>
    </source>
</evidence>
<dbReference type="InterPro" id="IPR001170">
    <property type="entry name" value="ANPR/GUC"/>
</dbReference>
<dbReference type="GO" id="GO:0004383">
    <property type="term" value="F:guanylate cyclase activity"/>
    <property type="evidence" value="ECO:0007669"/>
    <property type="project" value="UniProtKB-EC"/>
</dbReference>
<dbReference type="GO" id="GO:0004016">
    <property type="term" value="F:adenylate cyclase activity"/>
    <property type="evidence" value="ECO:0007669"/>
    <property type="project" value="TreeGrafter"/>
</dbReference>
<dbReference type="InterPro" id="IPR028082">
    <property type="entry name" value="Peripla_BP_I"/>
</dbReference>
<dbReference type="PANTHER" id="PTHR11920">
    <property type="entry name" value="GUANYLYL CYCLASE"/>
    <property type="match status" value="1"/>
</dbReference>
<evidence type="ECO:0000256" key="10">
    <source>
        <dbReference type="ARBA" id="ARBA00023180"/>
    </source>
</evidence>
<comment type="subcellular location">
    <subcellularLocation>
        <location evidence="1">Membrane</location>
        <topology evidence="1">Single-pass type I membrane protein</topology>
    </subcellularLocation>
</comment>
<dbReference type="PROSITE" id="PS50011">
    <property type="entry name" value="PROTEIN_KINASE_DOM"/>
    <property type="match status" value="1"/>
</dbReference>
<gene>
    <name evidence="17" type="ORF">DGYR_LOCUS12540</name>
</gene>
<dbReference type="PROSITE" id="PS50125">
    <property type="entry name" value="GUANYLATE_CYCLASE_2"/>
    <property type="match status" value="1"/>
</dbReference>
<dbReference type="InterPro" id="IPR001828">
    <property type="entry name" value="ANF_lig-bd_rcpt"/>
</dbReference>
<evidence type="ECO:0000256" key="13">
    <source>
        <dbReference type="RuleBase" id="RU000405"/>
    </source>
</evidence>
<dbReference type="Gene3D" id="3.30.70.1230">
    <property type="entry name" value="Nucleotide cyclase"/>
    <property type="match status" value="1"/>
</dbReference>
<dbReference type="Pfam" id="PF07714">
    <property type="entry name" value="PK_Tyr_Ser-Thr"/>
    <property type="match status" value="1"/>
</dbReference>
<keyword evidence="5" id="KW-0547">Nucleotide-binding</keyword>
<reference evidence="17 18" key="1">
    <citation type="submission" date="2020-08" db="EMBL/GenBank/DDBJ databases">
        <authorList>
            <person name="Hejnol A."/>
        </authorList>
    </citation>
    <scope>NUCLEOTIDE SEQUENCE [LARGE SCALE GENOMIC DNA]</scope>
</reference>
<keyword evidence="18" id="KW-1185">Reference proteome</keyword>
<dbReference type="Proteomes" id="UP000549394">
    <property type="component" value="Unassembled WGS sequence"/>
</dbReference>
<dbReference type="Pfam" id="PF01094">
    <property type="entry name" value="ANF_receptor"/>
    <property type="match status" value="1"/>
</dbReference>
<dbReference type="InterPro" id="IPR018297">
    <property type="entry name" value="A/G_cyclase_CS"/>
</dbReference>
<dbReference type="InterPro" id="IPR001245">
    <property type="entry name" value="Ser-Thr/Tyr_kinase_cat_dom"/>
</dbReference>
<keyword evidence="11 13" id="KW-0456">Lyase</keyword>
<dbReference type="InterPro" id="IPR000719">
    <property type="entry name" value="Prot_kinase_dom"/>
</dbReference>
<dbReference type="GO" id="GO:0035556">
    <property type="term" value="P:intracellular signal transduction"/>
    <property type="evidence" value="ECO:0007669"/>
    <property type="project" value="InterPro"/>
</dbReference>
<evidence type="ECO:0000256" key="1">
    <source>
        <dbReference type="ARBA" id="ARBA00004479"/>
    </source>
</evidence>
<dbReference type="PROSITE" id="PS00452">
    <property type="entry name" value="GUANYLATE_CYCLASE_1"/>
    <property type="match status" value="1"/>
</dbReference>
<keyword evidence="12 14" id="KW-0141">cGMP biosynthesis</keyword>
<dbReference type="GO" id="GO:0007168">
    <property type="term" value="P:receptor guanylyl cyclase signaling pathway"/>
    <property type="evidence" value="ECO:0007669"/>
    <property type="project" value="TreeGrafter"/>
</dbReference>
<dbReference type="SUPFAM" id="SSF53822">
    <property type="entry name" value="Periplasmic binding protein-like I"/>
    <property type="match status" value="1"/>
</dbReference>
<sequence length="1002" mass="115073">MLAYRLLLFLSFSYPCFLIRYNFKLGLSFPSSQDRNNRFSAEATSGAVSIAIQECKDRDFLRDINLSIVWKVSKKVCDRFEGSASIYKLIDDENVDVVIESACSWVTLSAATYSSYKNTMLYAVSSIDPELSNKKIYNTLVRPGVPNYSTMGSLIMSFLDYFKWKTVAIMSVDYDYCGLGLRSLVEMFKSRHLNLVDNIHIGETDGKVEIDNYLERLSTRTRIIILCASEEQIRTILTIAYEKEMKSEEYVFLYYHKIPTNFTFRPWRSDEEMDLYRPLIQITVSSLVGEKVDNFIKQVQIESANAPFYQDLFLRNNWLPSSFSVFTYETTILVCSILNETATFNYSIRDVSHVMNRSKSQIVQGRFGRIQLDNNADRLPDYWVWHFDQENRAYSHWMDIEFTGNHENSVKVYLVNDRNWDVPSDMPACGFQGELCRKDDTSGSLILPVALPLLLNASSSFTKSGLTSGSGDTGNTKITSEQLFTKVGIYKGRTVAIKEAILRRSFMEEKKFLANLREMKYMSHENINQFVGFSFNNEIDHIIWLYCSKGSLQDVLQNDSISLDNIFKRSLIVDLANGLNYIHSSAIGVHGHLSTGHCLIDSRWILKISSFGMNDYKYYEYTSKNEAEVYKIFKCLIWLAPEILRTNFFADSKFLIPGGNQKSDIYSFSLIIYEIITRKLPFLNDGVHPRDVVNRVKNGEHQPYRPVTDDSEELNDQDRAFLRLAKDCWKENVNERPLLSALQKDIKRICRGRANNIMDVMIHKLETYTNNLEEIISNRTTELMEEKRKTDRLLYRMLPSTVAEKLKTGAEVEAELYESVTIFFSDVVGFTVLCSLSTPMQVVYLLNDLYTLFDDILEKYDVYKIETIGDAYMVVSGLPKRNGKRHATEIADVALHLLDSVKEFKIRHRPEEQLKLRIGIHTGPCAAGVVGMTMPRYCLFGDTVNVASRMESSGEALKIQLSQKSKDTLDATEESKYLLSYRGKINVKGKGEVTTYWLNGKM</sequence>
<evidence type="ECO:0000256" key="4">
    <source>
        <dbReference type="ARBA" id="ARBA00022729"/>
    </source>
</evidence>
<dbReference type="Pfam" id="PF00211">
    <property type="entry name" value="Guanylate_cyc"/>
    <property type="match status" value="1"/>
</dbReference>
<dbReference type="AlphaFoldDB" id="A0A7I8WAC8"/>
<dbReference type="GO" id="GO:0004672">
    <property type="term" value="F:protein kinase activity"/>
    <property type="evidence" value="ECO:0007669"/>
    <property type="project" value="InterPro"/>
</dbReference>
<keyword evidence="3" id="KW-0812">Transmembrane</keyword>
<dbReference type="GO" id="GO:0001653">
    <property type="term" value="F:peptide receptor activity"/>
    <property type="evidence" value="ECO:0007669"/>
    <property type="project" value="TreeGrafter"/>
</dbReference>
<dbReference type="InterPro" id="IPR001054">
    <property type="entry name" value="A/G_cyclase"/>
</dbReference>
<dbReference type="SUPFAM" id="SSF56112">
    <property type="entry name" value="Protein kinase-like (PK-like)"/>
    <property type="match status" value="1"/>
</dbReference>
<keyword evidence="4" id="KW-0732">Signal</keyword>
<feature type="domain" description="Guanylate cyclase" evidence="16">
    <location>
        <begin position="821"/>
        <end position="951"/>
    </location>
</feature>
<keyword evidence="10" id="KW-0325">Glycoprotein</keyword>
<dbReference type="SUPFAM" id="SSF55073">
    <property type="entry name" value="Nucleotide cyclase"/>
    <property type="match status" value="1"/>
</dbReference>
<dbReference type="InterPro" id="IPR050401">
    <property type="entry name" value="Cyclic_nucleotide_synthase"/>
</dbReference>
<dbReference type="CDD" id="cd06352">
    <property type="entry name" value="PBP1_NPR_GC-like"/>
    <property type="match status" value="1"/>
</dbReference>
<name>A0A7I8WAC8_9ANNE</name>
<protein>
    <recommendedName>
        <fullName evidence="2 14">Guanylate cyclase</fullName>
        <ecNumber evidence="2 14">4.6.1.2</ecNumber>
    </recommendedName>
</protein>
<dbReference type="FunFam" id="3.30.70.1230:FF:000019">
    <property type="entry name" value="Guanylate cyclase"/>
    <property type="match status" value="1"/>
</dbReference>
<evidence type="ECO:0000256" key="7">
    <source>
        <dbReference type="ARBA" id="ARBA00023134"/>
    </source>
</evidence>
<dbReference type="GO" id="GO:0005886">
    <property type="term" value="C:plasma membrane"/>
    <property type="evidence" value="ECO:0007669"/>
    <property type="project" value="TreeGrafter"/>
</dbReference>
<evidence type="ECO:0000256" key="14">
    <source>
        <dbReference type="RuleBase" id="RU003431"/>
    </source>
</evidence>
<dbReference type="EC" id="4.6.1.2" evidence="2 14"/>
<evidence type="ECO:0000259" key="16">
    <source>
        <dbReference type="PROSITE" id="PS50125"/>
    </source>
</evidence>
<comment type="similarity">
    <text evidence="13">Belongs to the adenylyl cyclase class-4/guanylyl cyclase family.</text>
</comment>
<dbReference type="GO" id="GO:0005525">
    <property type="term" value="F:GTP binding"/>
    <property type="evidence" value="ECO:0007669"/>
    <property type="project" value="UniProtKB-KW"/>
</dbReference>
<dbReference type="EMBL" id="CAJFCJ010000024">
    <property type="protein sequence ID" value="CAD5125101.1"/>
    <property type="molecule type" value="Genomic_DNA"/>
</dbReference>
<evidence type="ECO:0000313" key="17">
    <source>
        <dbReference type="EMBL" id="CAD5125101.1"/>
    </source>
</evidence>
<dbReference type="InterPro" id="IPR029787">
    <property type="entry name" value="Nucleotide_cyclase"/>
</dbReference>